<evidence type="ECO:0000313" key="2">
    <source>
        <dbReference type="Proteomes" id="UP001363460"/>
    </source>
</evidence>
<dbReference type="RefSeq" id="WP_338578710.1">
    <property type="nucleotide sequence ID" value="NZ_CP146370.1"/>
</dbReference>
<keyword evidence="2" id="KW-1185">Reference proteome</keyword>
<evidence type="ECO:0000313" key="1">
    <source>
        <dbReference type="EMBL" id="WWT56556.1"/>
    </source>
</evidence>
<protein>
    <submittedName>
        <fullName evidence="1">Uncharacterized protein</fullName>
    </submittedName>
</protein>
<keyword evidence="1" id="KW-0614">Plasmid</keyword>
<reference evidence="1 2" key="1">
    <citation type="submission" date="2024-02" db="EMBL/GenBank/DDBJ databases">
        <title>Distribution and functional of Brevundimonas-related endobacteria within Verticillium dahliae.</title>
        <authorList>
            <person name="Zeng H."/>
        </authorList>
    </citation>
    <scope>NUCLEOTIDE SEQUENCE [LARGE SCALE GENOMIC DNA]</scope>
    <source>
        <strain evidence="1 2">TRM 44200</strain>
        <plasmid evidence="1 2">unnamed</plasmid>
    </source>
</reference>
<sequence>MTERNGRSVSVRLPRELRRAAETLAFKNGGSVSLNVSPIIQDQLSVLSSATVRRASRFGTDHSRINLCLGLDLHEALRNQAEERCVTISDLVFTLLDAGLRPIYGKAQRATTEFAPTAVAA</sequence>
<dbReference type="Proteomes" id="UP001363460">
    <property type="component" value="Plasmid unnamed"/>
</dbReference>
<dbReference type="EMBL" id="CP146370">
    <property type="protein sequence ID" value="WWT56556.1"/>
    <property type="molecule type" value="Genomic_DNA"/>
</dbReference>
<gene>
    <name evidence="1" type="ORF">V8J38_16750</name>
</gene>
<accession>A0ABZ2ILI7</accession>
<organism evidence="1 2">
    <name type="scientific">Brevundimonas olei</name>
    <dbReference type="NCBI Taxonomy" id="657642"/>
    <lineage>
        <taxon>Bacteria</taxon>
        <taxon>Pseudomonadati</taxon>
        <taxon>Pseudomonadota</taxon>
        <taxon>Alphaproteobacteria</taxon>
        <taxon>Caulobacterales</taxon>
        <taxon>Caulobacteraceae</taxon>
        <taxon>Brevundimonas</taxon>
    </lineage>
</organism>
<name>A0ABZ2ILI7_9CAUL</name>
<geneLocation type="plasmid" evidence="1 2">
    <name>unnamed</name>
</geneLocation>
<proteinExistence type="predicted"/>